<sequence length="108" mass="12943">MDVQKSIRDFNINNFIELIILEKNERYSITIKDYVLLSRIKEFILLSSNQTKPMRNVKSIDLLGYYIFITQNEEAFIINYYKNNLCLYGNELFFHDRRYVMDVIINGG</sequence>
<keyword evidence="2" id="KW-1185">Reference proteome</keyword>
<gene>
    <name evidence="1" type="ORF">ACFYKX_04060</name>
</gene>
<name>A0ABW6KA28_9BACI</name>
<protein>
    <submittedName>
        <fullName evidence="1">Uncharacterized protein</fullName>
    </submittedName>
</protein>
<accession>A0ABW6KA28</accession>
<evidence type="ECO:0000313" key="1">
    <source>
        <dbReference type="EMBL" id="MFE8699795.1"/>
    </source>
</evidence>
<comment type="caution">
    <text evidence="1">The sequence shown here is derived from an EMBL/GenBank/DDBJ whole genome shotgun (WGS) entry which is preliminary data.</text>
</comment>
<dbReference type="Proteomes" id="UP001601059">
    <property type="component" value="Unassembled WGS sequence"/>
</dbReference>
<organism evidence="1 2">
    <name type="scientific">Cytobacillus spartinae</name>
    <dbReference type="NCBI Taxonomy" id="3299023"/>
    <lineage>
        <taxon>Bacteria</taxon>
        <taxon>Bacillati</taxon>
        <taxon>Bacillota</taxon>
        <taxon>Bacilli</taxon>
        <taxon>Bacillales</taxon>
        <taxon>Bacillaceae</taxon>
        <taxon>Cytobacillus</taxon>
    </lineage>
</organism>
<dbReference type="EMBL" id="JBIACK010000001">
    <property type="protein sequence ID" value="MFE8699795.1"/>
    <property type="molecule type" value="Genomic_DNA"/>
</dbReference>
<proteinExistence type="predicted"/>
<dbReference type="RefSeq" id="WP_389358289.1">
    <property type="nucleotide sequence ID" value="NZ_JBIACK010000001.1"/>
</dbReference>
<evidence type="ECO:0000313" key="2">
    <source>
        <dbReference type="Proteomes" id="UP001601059"/>
    </source>
</evidence>
<reference evidence="1 2" key="1">
    <citation type="submission" date="2024-08" db="EMBL/GenBank/DDBJ databases">
        <title>Two novel Cytobacillus novel species.</title>
        <authorList>
            <person name="Liu G."/>
        </authorList>
    </citation>
    <scope>NUCLEOTIDE SEQUENCE [LARGE SCALE GENOMIC DNA]</scope>
    <source>
        <strain evidence="1 2">FJAT-54145</strain>
    </source>
</reference>